<dbReference type="FunCoup" id="D8RR00">
    <property type="interactions" value="311"/>
</dbReference>
<feature type="non-terminal residue" evidence="1">
    <location>
        <position position="1"/>
    </location>
</feature>
<dbReference type="PANTHER" id="PTHR34127:SF1">
    <property type="entry name" value="OS04G0405600 PROTEIN"/>
    <property type="match status" value="1"/>
</dbReference>
<dbReference type="SUPFAM" id="SSF53474">
    <property type="entry name" value="alpha/beta-Hydrolases"/>
    <property type="match status" value="1"/>
</dbReference>
<protein>
    <submittedName>
        <fullName evidence="1">Uncharacterized protein</fullName>
    </submittedName>
</protein>
<dbReference type="eggNOG" id="ENOG502QSXN">
    <property type="taxonomic scope" value="Eukaryota"/>
</dbReference>
<name>D8RR00_SELML</name>
<reference evidence="1 2" key="1">
    <citation type="journal article" date="2011" name="Science">
        <title>The Selaginella genome identifies genetic changes associated with the evolution of vascular plants.</title>
        <authorList>
            <person name="Banks J.A."/>
            <person name="Nishiyama T."/>
            <person name="Hasebe M."/>
            <person name="Bowman J.L."/>
            <person name="Gribskov M."/>
            <person name="dePamphilis C."/>
            <person name="Albert V.A."/>
            <person name="Aono N."/>
            <person name="Aoyama T."/>
            <person name="Ambrose B.A."/>
            <person name="Ashton N.W."/>
            <person name="Axtell M.J."/>
            <person name="Barker E."/>
            <person name="Barker M.S."/>
            <person name="Bennetzen J.L."/>
            <person name="Bonawitz N.D."/>
            <person name="Chapple C."/>
            <person name="Cheng C."/>
            <person name="Correa L.G."/>
            <person name="Dacre M."/>
            <person name="DeBarry J."/>
            <person name="Dreyer I."/>
            <person name="Elias M."/>
            <person name="Engstrom E.M."/>
            <person name="Estelle M."/>
            <person name="Feng L."/>
            <person name="Finet C."/>
            <person name="Floyd S.K."/>
            <person name="Frommer W.B."/>
            <person name="Fujita T."/>
            <person name="Gramzow L."/>
            <person name="Gutensohn M."/>
            <person name="Harholt J."/>
            <person name="Hattori M."/>
            <person name="Heyl A."/>
            <person name="Hirai T."/>
            <person name="Hiwatashi Y."/>
            <person name="Ishikawa M."/>
            <person name="Iwata M."/>
            <person name="Karol K.G."/>
            <person name="Koehler B."/>
            <person name="Kolukisaoglu U."/>
            <person name="Kubo M."/>
            <person name="Kurata T."/>
            <person name="Lalonde S."/>
            <person name="Li K."/>
            <person name="Li Y."/>
            <person name="Litt A."/>
            <person name="Lyons E."/>
            <person name="Manning G."/>
            <person name="Maruyama T."/>
            <person name="Michael T.P."/>
            <person name="Mikami K."/>
            <person name="Miyazaki S."/>
            <person name="Morinaga S."/>
            <person name="Murata T."/>
            <person name="Mueller-Roeber B."/>
            <person name="Nelson D.R."/>
            <person name="Obara M."/>
            <person name="Oguri Y."/>
            <person name="Olmstead R.G."/>
            <person name="Onodera N."/>
            <person name="Petersen B.L."/>
            <person name="Pils B."/>
            <person name="Prigge M."/>
            <person name="Rensing S.A."/>
            <person name="Riano-Pachon D.M."/>
            <person name="Roberts A.W."/>
            <person name="Sato Y."/>
            <person name="Scheller H.V."/>
            <person name="Schulz B."/>
            <person name="Schulz C."/>
            <person name="Shakirov E.V."/>
            <person name="Shibagaki N."/>
            <person name="Shinohara N."/>
            <person name="Shippen D.E."/>
            <person name="Soerensen I."/>
            <person name="Sotooka R."/>
            <person name="Sugimoto N."/>
            <person name="Sugita M."/>
            <person name="Sumikawa N."/>
            <person name="Tanurdzic M."/>
            <person name="Theissen G."/>
            <person name="Ulvskov P."/>
            <person name="Wakazuki S."/>
            <person name="Weng J.K."/>
            <person name="Willats W.W."/>
            <person name="Wipf D."/>
            <person name="Wolf P.G."/>
            <person name="Yang L."/>
            <person name="Zimmer A.D."/>
            <person name="Zhu Q."/>
            <person name="Mitros T."/>
            <person name="Hellsten U."/>
            <person name="Loque D."/>
            <person name="Otillar R."/>
            <person name="Salamov A."/>
            <person name="Schmutz J."/>
            <person name="Shapiro H."/>
            <person name="Lindquist E."/>
            <person name="Lucas S."/>
            <person name="Rokhsar D."/>
            <person name="Grigoriev I.V."/>
        </authorList>
    </citation>
    <scope>NUCLEOTIDE SEQUENCE [LARGE SCALE GENOMIC DNA]</scope>
</reference>
<feature type="non-terminal residue" evidence="1">
    <location>
        <position position="333"/>
    </location>
</feature>
<keyword evidence="2" id="KW-1185">Reference proteome</keyword>
<gene>
    <name evidence="1" type="ORF">SELMODRAFT_54701</name>
</gene>
<dbReference type="Gramene" id="EFJ25311">
    <property type="protein sequence ID" value="EFJ25311"/>
    <property type="gene ID" value="SELMODRAFT_54701"/>
</dbReference>
<dbReference type="InterPro" id="IPR010765">
    <property type="entry name" value="DUF1350"/>
</dbReference>
<dbReference type="AlphaFoldDB" id="D8RR00"/>
<dbReference type="KEGG" id="smo:SELMODRAFT_54701"/>
<dbReference type="PANTHER" id="PTHR34127">
    <property type="entry name" value="OS04G0405600 PROTEIN"/>
    <property type="match status" value="1"/>
</dbReference>
<evidence type="ECO:0000313" key="1">
    <source>
        <dbReference type="EMBL" id="EFJ25311.1"/>
    </source>
</evidence>
<dbReference type="InParanoid" id="D8RR00"/>
<dbReference type="STRING" id="88036.D8RR00"/>
<accession>D8RR00</accession>
<dbReference type="HOGENOM" id="CLU_047079_1_0_1"/>
<dbReference type="Pfam" id="PF07082">
    <property type="entry name" value="DUF1350"/>
    <property type="match status" value="1"/>
</dbReference>
<dbReference type="OMA" id="WIESNSG"/>
<evidence type="ECO:0000313" key="2">
    <source>
        <dbReference type="Proteomes" id="UP000001514"/>
    </source>
</evidence>
<sequence length="333" mass="36364">LQGAWILRPSKGDPVGVVHFVGGVFVGAAPQITYRLFLERLAERGFLIIATPFASGFDHLKIADETQFKFDRCIRALKEQSLESLPSFGVGHSLGALVHLLIGSRYAVERAGNVLMSFNNKGAKQAIPLFSPVAVPMAQNLGPLLTQISNSPTVRFGAEMAKRQLETLSPPLVKQILPLVEQLPSLYMELANGKEDFTPTVEDATRLIRSYYGIRRNLLVRFKDDVIDETPELAKILSSSSAVSMNLDLSVRTLSGDHARPLQQVFPEVPGVMADAVTRGSDLLASLAVGTLFEGVAKEVGQTFGSDPASQRLRQQLLEDIENLVEEIAAWML</sequence>
<organism evidence="2">
    <name type="scientific">Selaginella moellendorffii</name>
    <name type="common">Spikemoss</name>
    <dbReference type="NCBI Taxonomy" id="88036"/>
    <lineage>
        <taxon>Eukaryota</taxon>
        <taxon>Viridiplantae</taxon>
        <taxon>Streptophyta</taxon>
        <taxon>Embryophyta</taxon>
        <taxon>Tracheophyta</taxon>
        <taxon>Lycopodiopsida</taxon>
        <taxon>Selaginellales</taxon>
        <taxon>Selaginellaceae</taxon>
        <taxon>Selaginella</taxon>
    </lineage>
</organism>
<dbReference type="Proteomes" id="UP000001514">
    <property type="component" value="Unassembled WGS sequence"/>
</dbReference>
<proteinExistence type="predicted"/>
<dbReference type="EMBL" id="GL377587">
    <property type="protein sequence ID" value="EFJ25311.1"/>
    <property type="molecule type" value="Genomic_DNA"/>
</dbReference>
<dbReference type="ESTHER" id="selml-d8rr00">
    <property type="family name" value="Duf_1350"/>
</dbReference>
<dbReference type="InterPro" id="IPR029058">
    <property type="entry name" value="AB_hydrolase_fold"/>
</dbReference>